<organism evidence="3 4">
    <name type="scientific">Coniochaeta ligniaria NRRL 30616</name>
    <dbReference type="NCBI Taxonomy" id="1408157"/>
    <lineage>
        <taxon>Eukaryota</taxon>
        <taxon>Fungi</taxon>
        <taxon>Dikarya</taxon>
        <taxon>Ascomycota</taxon>
        <taxon>Pezizomycotina</taxon>
        <taxon>Sordariomycetes</taxon>
        <taxon>Sordariomycetidae</taxon>
        <taxon>Coniochaetales</taxon>
        <taxon>Coniochaetaceae</taxon>
        <taxon>Coniochaeta</taxon>
    </lineage>
</organism>
<dbReference type="SUPFAM" id="SSF51430">
    <property type="entry name" value="NAD(P)-linked oxidoreductase"/>
    <property type="match status" value="1"/>
</dbReference>
<protein>
    <submittedName>
        <fullName evidence="3">Aldo/keto reductase</fullName>
    </submittedName>
</protein>
<keyword evidence="1" id="KW-0560">Oxidoreductase</keyword>
<dbReference type="Proteomes" id="UP000182658">
    <property type="component" value="Unassembled WGS sequence"/>
</dbReference>
<dbReference type="STRING" id="1408157.A0A1J7IX06"/>
<dbReference type="PANTHER" id="PTHR43364:SF4">
    <property type="entry name" value="NAD(P)-LINKED OXIDOREDUCTASE SUPERFAMILY PROTEIN"/>
    <property type="match status" value="1"/>
</dbReference>
<dbReference type="PANTHER" id="PTHR43364">
    <property type="entry name" value="NADH-SPECIFIC METHYLGLYOXAL REDUCTASE-RELATED"/>
    <property type="match status" value="1"/>
</dbReference>
<name>A0A1J7IX06_9PEZI</name>
<sequence>MSRNHPELIIGSGTIGLAQGDFSTAESVAQLVDTLRAVGINRIDVSSRHPPGSDFLAEKLFGAAGVADKGFAVDVKSHIVQLDPRGSMRREGVRGSVEGSLGRLGLKKANVFWCYAPDEATPVEEQAAAVDEMYREGAFEKFGVSNFPPDLVEKWVAVSEEKGYVKPTAYQGIYNLISRDAETALLPLLRRHGMAFNAYSPLAAGFLTGKATAGQVEGTRFDAAHPLSGYIRAKYDKPVYHEAIGRLLAVLRPEDISPTEAALRWICYHSALGEKDGVILGASRLEQVKQNAEHVKKGPLPEAVVKEIEEVWKALAQ</sequence>
<gene>
    <name evidence="3" type="ORF">CONLIGDRAFT_237355</name>
</gene>
<dbReference type="AlphaFoldDB" id="A0A1J7IX06"/>
<reference evidence="3 4" key="1">
    <citation type="submission" date="2016-10" db="EMBL/GenBank/DDBJ databases">
        <title>Draft genome sequence of Coniochaeta ligniaria NRRL30616, a lignocellulolytic fungus for bioabatement of inhibitors in plant biomass hydrolysates.</title>
        <authorList>
            <consortium name="DOE Joint Genome Institute"/>
            <person name="Jimenez D.J."/>
            <person name="Hector R.E."/>
            <person name="Riley R."/>
            <person name="Sun H."/>
            <person name="Grigoriev I.V."/>
            <person name="Van Elsas J.D."/>
            <person name="Nichols N.N."/>
        </authorList>
    </citation>
    <scope>NUCLEOTIDE SEQUENCE [LARGE SCALE GENOMIC DNA]</scope>
    <source>
        <strain evidence="3 4">NRRL 30616</strain>
    </source>
</reference>
<dbReference type="InParanoid" id="A0A1J7IX06"/>
<dbReference type="Pfam" id="PF00248">
    <property type="entry name" value="Aldo_ket_red"/>
    <property type="match status" value="1"/>
</dbReference>
<evidence type="ECO:0000256" key="1">
    <source>
        <dbReference type="ARBA" id="ARBA00023002"/>
    </source>
</evidence>
<dbReference type="EMBL" id="KV875095">
    <property type="protein sequence ID" value="OIW31723.1"/>
    <property type="molecule type" value="Genomic_DNA"/>
</dbReference>
<keyword evidence="4" id="KW-1185">Reference proteome</keyword>
<dbReference type="InterPro" id="IPR050523">
    <property type="entry name" value="AKR_Detox_Biosynth"/>
</dbReference>
<proteinExistence type="predicted"/>
<evidence type="ECO:0000313" key="3">
    <source>
        <dbReference type="EMBL" id="OIW31723.1"/>
    </source>
</evidence>
<dbReference type="OrthoDB" id="48988at2759"/>
<evidence type="ECO:0000259" key="2">
    <source>
        <dbReference type="Pfam" id="PF00248"/>
    </source>
</evidence>
<feature type="domain" description="NADP-dependent oxidoreductase" evidence="2">
    <location>
        <begin position="9"/>
        <end position="312"/>
    </location>
</feature>
<dbReference type="InterPro" id="IPR023210">
    <property type="entry name" value="NADP_OxRdtase_dom"/>
</dbReference>
<accession>A0A1J7IX06</accession>
<evidence type="ECO:0000313" key="4">
    <source>
        <dbReference type="Proteomes" id="UP000182658"/>
    </source>
</evidence>
<dbReference type="InterPro" id="IPR036812">
    <property type="entry name" value="NAD(P)_OxRdtase_dom_sf"/>
</dbReference>
<dbReference type="CDD" id="cd19075">
    <property type="entry name" value="AKR_AKR7A1-5"/>
    <property type="match status" value="1"/>
</dbReference>
<dbReference type="GO" id="GO:0016491">
    <property type="term" value="F:oxidoreductase activity"/>
    <property type="evidence" value="ECO:0007669"/>
    <property type="project" value="UniProtKB-KW"/>
</dbReference>
<dbReference type="Gene3D" id="3.20.20.100">
    <property type="entry name" value="NADP-dependent oxidoreductase domain"/>
    <property type="match status" value="1"/>
</dbReference>